<reference evidence="2 3" key="1">
    <citation type="journal article" date="2016" name="Front. Microbiol.">
        <title>Fuerstia marisgermanicae gen. nov., sp. nov., an Unusual Member of the Phylum Planctomycetes from the German Wadden Sea.</title>
        <authorList>
            <person name="Kohn T."/>
            <person name="Heuer A."/>
            <person name="Jogler M."/>
            <person name="Vollmers J."/>
            <person name="Boedeker C."/>
            <person name="Bunk B."/>
            <person name="Rast P."/>
            <person name="Borchert D."/>
            <person name="Glockner I."/>
            <person name="Freese H.M."/>
            <person name="Klenk H.P."/>
            <person name="Overmann J."/>
            <person name="Kaster A.K."/>
            <person name="Rohde M."/>
            <person name="Wiegand S."/>
            <person name="Jogler C."/>
        </authorList>
    </citation>
    <scope>NUCLEOTIDE SEQUENCE [LARGE SCALE GENOMIC DNA]</scope>
    <source>
        <strain evidence="2 3">NH11</strain>
    </source>
</reference>
<evidence type="ECO:0000313" key="3">
    <source>
        <dbReference type="Proteomes" id="UP000187735"/>
    </source>
</evidence>
<evidence type="ECO:0000313" key="2">
    <source>
        <dbReference type="EMBL" id="APZ94491.1"/>
    </source>
</evidence>
<name>A0A1P8WKB2_9PLAN</name>
<dbReference type="Proteomes" id="UP000187735">
    <property type="component" value="Chromosome"/>
</dbReference>
<dbReference type="AlphaFoldDB" id="A0A1P8WKB2"/>
<feature type="region of interest" description="Disordered" evidence="1">
    <location>
        <begin position="1"/>
        <end position="27"/>
    </location>
</feature>
<organism evidence="2 3">
    <name type="scientific">Fuerstiella marisgermanici</name>
    <dbReference type="NCBI Taxonomy" id="1891926"/>
    <lineage>
        <taxon>Bacteria</taxon>
        <taxon>Pseudomonadati</taxon>
        <taxon>Planctomycetota</taxon>
        <taxon>Planctomycetia</taxon>
        <taxon>Planctomycetales</taxon>
        <taxon>Planctomycetaceae</taxon>
        <taxon>Fuerstiella</taxon>
    </lineage>
</organism>
<dbReference type="EMBL" id="CP017641">
    <property type="protein sequence ID" value="APZ94491.1"/>
    <property type="molecule type" value="Genomic_DNA"/>
</dbReference>
<feature type="compositionally biased region" description="Basic and acidic residues" evidence="1">
    <location>
        <begin position="1"/>
        <end position="11"/>
    </location>
</feature>
<accession>A0A1P8WKB2</accession>
<keyword evidence="3" id="KW-1185">Reference proteome</keyword>
<gene>
    <name evidence="2" type="ORF">Fuma_04123</name>
</gene>
<dbReference type="STRING" id="1891926.Fuma_04123"/>
<evidence type="ECO:0000256" key="1">
    <source>
        <dbReference type="SAM" id="MobiDB-lite"/>
    </source>
</evidence>
<dbReference type="KEGG" id="fmr:Fuma_04123"/>
<protein>
    <submittedName>
        <fullName evidence="2">Uncharacterized protein</fullName>
    </submittedName>
</protein>
<sequence length="70" mass="7919">MTSLPRMDRSVTKRTTLDQQGCDAGVPNATPAERLLMVWPLTLTAWAFKEPNVVQPRLQRNVARVVRSEN</sequence>
<proteinExistence type="predicted"/>